<dbReference type="FunCoup" id="A0A540VF79">
    <property type="interactions" value="315"/>
</dbReference>
<dbReference type="Pfam" id="PF09424">
    <property type="entry name" value="YqeY"/>
    <property type="match status" value="1"/>
</dbReference>
<reference evidence="1 2" key="1">
    <citation type="submission" date="2019-06" db="EMBL/GenBank/DDBJ databases">
        <title>Genome sequence of Litorilinea aerophila BAA-2444.</title>
        <authorList>
            <person name="Maclea K.S."/>
            <person name="Maurais E.G."/>
            <person name="Iannazzi L.C."/>
        </authorList>
    </citation>
    <scope>NUCLEOTIDE SEQUENCE [LARGE SCALE GENOMIC DNA]</scope>
    <source>
        <strain evidence="1 2">ATCC BAA-2444</strain>
    </source>
</reference>
<organism evidence="1 2">
    <name type="scientific">Litorilinea aerophila</name>
    <dbReference type="NCBI Taxonomy" id="1204385"/>
    <lineage>
        <taxon>Bacteria</taxon>
        <taxon>Bacillati</taxon>
        <taxon>Chloroflexota</taxon>
        <taxon>Caldilineae</taxon>
        <taxon>Caldilineales</taxon>
        <taxon>Caldilineaceae</taxon>
        <taxon>Litorilinea</taxon>
    </lineage>
</organism>
<dbReference type="InterPro" id="IPR042184">
    <property type="entry name" value="YqeY/Aim41_N"/>
</dbReference>
<dbReference type="InParanoid" id="A0A540VF79"/>
<dbReference type="InterPro" id="IPR003789">
    <property type="entry name" value="Asn/Gln_tRNA_amidoTrase-B-like"/>
</dbReference>
<keyword evidence="2" id="KW-1185">Reference proteome</keyword>
<dbReference type="SUPFAM" id="SSF89095">
    <property type="entry name" value="GatB/YqeY motif"/>
    <property type="match status" value="1"/>
</dbReference>
<protein>
    <submittedName>
        <fullName evidence="1">GatB/YqeY domain-containing protein</fullName>
    </submittedName>
</protein>
<proteinExistence type="predicted"/>
<dbReference type="OrthoDB" id="9794041at2"/>
<dbReference type="AlphaFoldDB" id="A0A540VF79"/>
<comment type="caution">
    <text evidence="1">The sequence shown here is derived from an EMBL/GenBank/DDBJ whole genome shotgun (WGS) entry which is preliminary data.</text>
</comment>
<accession>A0A540VF79</accession>
<dbReference type="GO" id="GO:0016884">
    <property type="term" value="F:carbon-nitrogen ligase activity, with glutamine as amido-N-donor"/>
    <property type="evidence" value="ECO:0007669"/>
    <property type="project" value="InterPro"/>
</dbReference>
<evidence type="ECO:0000313" key="2">
    <source>
        <dbReference type="Proteomes" id="UP000317371"/>
    </source>
</evidence>
<dbReference type="EMBL" id="VIGC01000014">
    <property type="protein sequence ID" value="TQE95415.1"/>
    <property type="molecule type" value="Genomic_DNA"/>
</dbReference>
<gene>
    <name evidence="1" type="ORF">FKZ61_12500</name>
</gene>
<dbReference type="InterPro" id="IPR023168">
    <property type="entry name" value="GatB_Yqey_C_2"/>
</dbReference>
<dbReference type="PANTHER" id="PTHR28055">
    <property type="entry name" value="ALTERED INHERITANCE OF MITOCHONDRIA PROTEIN 41, MITOCHONDRIAL"/>
    <property type="match status" value="1"/>
</dbReference>
<dbReference type="Proteomes" id="UP000317371">
    <property type="component" value="Unassembled WGS sequence"/>
</dbReference>
<dbReference type="Gene3D" id="1.10.1510.10">
    <property type="entry name" value="Uncharacterised protein YqeY/AIM41 PF09424, N-terminal domain"/>
    <property type="match status" value="1"/>
</dbReference>
<dbReference type="PANTHER" id="PTHR28055:SF1">
    <property type="entry name" value="ALTERED INHERITANCE OF MITOCHONDRIA PROTEIN 41, MITOCHONDRIAL"/>
    <property type="match status" value="1"/>
</dbReference>
<dbReference type="InterPro" id="IPR019004">
    <property type="entry name" value="YqeY/Aim41"/>
</dbReference>
<dbReference type="RefSeq" id="WP_141610471.1">
    <property type="nucleotide sequence ID" value="NZ_VIGC02000014.1"/>
</dbReference>
<name>A0A540VF79_9CHLR</name>
<evidence type="ECO:0000313" key="1">
    <source>
        <dbReference type="EMBL" id="TQE95415.1"/>
    </source>
</evidence>
<dbReference type="Gene3D" id="1.10.10.410">
    <property type="match status" value="1"/>
</dbReference>
<sequence length="150" mass="16918">MSEQSLMERIDTDLRQAMREKDEVAKLALRAVKTAITEESKSGDAHTVDEGQILAILQREAKRRREAAAEYERLGAQELAAKERAELAVLEKYLPRQLSDEEIEALARQVIQEVGATSARDMGRVMSTLMERVRGQADGKRVSQVVRRLL</sequence>